<gene>
    <name evidence="8" type="ORF">B9Q03_04755</name>
</gene>
<dbReference type="Proteomes" id="UP000240322">
    <property type="component" value="Unassembled WGS sequence"/>
</dbReference>
<proteinExistence type="predicted"/>
<evidence type="ECO:0000256" key="1">
    <source>
        <dbReference type="ARBA" id="ARBA00004651"/>
    </source>
</evidence>
<evidence type="ECO:0000256" key="2">
    <source>
        <dbReference type="ARBA" id="ARBA00022475"/>
    </source>
</evidence>
<reference evidence="8 9" key="1">
    <citation type="submission" date="2017-04" db="EMBL/GenBank/DDBJ databases">
        <title>Novel microbial lineages endemic to geothermal iron-oxide mats fill important gaps in the evolutionary history of Archaea.</title>
        <authorList>
            <person name="Jay Z.J."/>
            <person name="Beam J.P."/>
            <person name="Dlakic M."/>
            <person name="Rusch D.B."/>
            <person name="Kozubal M.A."/>
            <person name="Inskeep W.P."/>
        </authorList>
    </citation>
    <scope>NUCLEOTIDE SEQUENCE [LARGE SCALE GENOMIC DNA]</scope>
    <source>
        <strain evidence="8">OSP_D</strain>
    </source>
</reference>
<comment type="subcellular location">
    <subcellularLocation>
        <location evidence="1">Cell membrane</location>
        <topology evidence="1">Multi-pass membrane protein</topology>
    </subcellularLocation>
</comment>
<dbReference type="EMBL" id="NEXE01000031">
    <property type="protein sequence ID" value="PSN91240.1"/>
    <property type="molecule type" value="Genomic_DNA"/>
</dbReference>
<keyword evidence="2" id="KW-1003">Cell membrane</keyword>
<evidence type="ECO:0000256" key="6">
    <source>
        <dbReference type="SAM" id="Phobius"/>
    </source>
</evidence>
<evidence type="ECO:0000256" key="4">
    <source>
        <dbReference type="ARBA" id="ARBA00022989"/>
    </source>
</evidence>
<organism evidence="8 9">
    <name type="scientific">Candidatus Marsarchaeota G2 archaeon OSP_D</name>
    <dbReference type="NCBI Taxonomy" id="1978157"/>
    <lineage>
        <taxon>Archaea</taxon>
        <taxon>Candidatus Marsarchaeota</taxon>
        <taxon>Candidatus Marsarchaeota group 2</taxon>
    </lineage>
</organism>
<evidence type="ECO:0000256" key="3">
    <source>
        <dbReference type="ARBA" id="ARBA00022692"/>
    </source>
</evidence>
<accession>A0A2R6AXW6</accession>
<dbReference type="PANTHER" id="PTHR42709:SF6">
    <property type="entry name" value="UNDECAPRENYL PHOSPHATE TRANSPORTER A"/>
    <property type="match status" value="1"/>
</dbReference>
<feature type="transmembrane region" description="Helical" evidence="6">
    <location>
        <begin position="21"/>
        <end position="40"/>
    </location>
</feature>
<keyword evidence="5 6" id="KW-0472">Membrane</keyword>
<dbReference type="AlphaFoldDB" id="A0A2R6AXW6"/>
<feature type="transmembrane region" description="Helical" evidence="6">
    <location>
        <begin position="94"/>
        <end position="126"/>
    </location>
</feature>
<evidence type="ECO:0000259" key="7">
    <source>
        <dbReference type="Pfam" id="PF09335"/>
    </source>
</evidence>
<name>A0A2R6AXW6_9ARCH</name>
<dbReference type="PANTHER" id="PTHR42709">
    <property type="entry name" value="ALKALINE PHOSPHATASE LIKE PROTEIN"/>
    <property type="match status" value="1"/>
</dbReference>
<evidence type="ECO:0000256" key="5">
    <source>
        <dbReference type="ARBA" id="ARBA00023136"/>
    </source>
</evidence>
<keyword evidence="4 6" id="KW-1133">Transmembrane helix</keyword>
<evidence type="ECO:0000313" key="8">
    <source>
        <dbReference type="EMBL" id="PSN91240.1"/>
    </source>
</evidence>
<feature type="domain" description="VTT" evidence="7">
    <location>
        <begin position="89"/>
        <end position="215"/>
    </location>
</feature>
<sequence length="261" mass="28220">MSEYFSICVDRRQAFEWLPRSNFLFAISLVVFGLTLIEAIDAFELPFESLVGSSGVVGGLFASSIQLEATLGYPSLFVLMLLESASLPVPSEVILPLAGYLVFLGKMGFIQAVIVASVGGLVGAYIDYYAARLLGRPLLVQVLKRIRVSELSLIRAERWFNRSGLGAVLLARFVPLIRTLISFPAGLLKMDSRAFGVVTMIGTLGWSALLVYAGYRAGGLWRSGASSTVGALDTLIVYILLALSTLYILLYLAGYQKGKSA</sequence>
<evidence type="ECO:0000313" key="9">
    <source>
        <dbReference type="Proteomes" id="UP000240322"/>
    </source>
</evidence>
<protein>
    <recommendedName>
        <fullName evidence="7">VTT domain-containing protein</fullName>
    </recommendedName>
</protein>
<feature type="transmembrane region" description="Helical" evidence="6">
    <location>
        <begin position="194"/>
        <end position="215"/>
    </location>
</feature>
<comment type="caution">
    <text evidence="8">The sequence shown here is derived from an EMBL/GenBank/DDBJ whole genome shotgun (WGS) entry which is preliminary data.</text>
</comment>
<dbReference type="InterPro" id="IPR051311">
    <property type="entry name" value="DedA_domain"/>
</dbReference>
<dbReference type="Pfam" id="PF09335">
    <property type="entry name" value="VTT_dom"/>
    <property type="match status" value="1"/>
</dbReference>
<dbReference type="InterPro" id="IPR032816">
    <property type="entry name" value="VTT_dom"/>
</dbReference>
<keyword evidence="3 6" id="KW-0812">Transmembrane</keyword>
<dbReference type="GO" id="GO:0005886">
    <property type="term" value="C:plasma membrane"/>
    <property type="evidence" value="ECO:0007669"/>
    <property type="project" value="UniProtKB-SubCell"/>
</dbReference>
<feature type="transmembrane region" description="Helical" evidence="6">
    <location>
        <begin position="235"/>
        <end position="255"/>
    </location>
</feature>